<proteinExistence type="predicted"/>
<evidence type="ECO:0000313" key="2">
    <source>
        <dbReference type="EMBL" id="KAF9511472.1"/>
    </source>
</evidence>
<dbReference type="Gene3D" id="2.80.10.50">
    <property type="match status" value="1"/>
</dbReference>
<dbReference type="Pfam" id="PF14200">
    <property type="entry name" value="RicinB_lectin_2"/>
    <property type="match status" value="1"/>
</dbReference>
<dbReference type="AlphaFoldDB" id="A0A9P6ATM5"/>
<dbReference type="PROSITE" id="PS50231">
    <property type="entry name" value="RICIN_B_LECTIN"/>
    <property type="match status" value="1"/>
</dbReference>
<feature type="domain" description="Ricin B lectin" evidence="1">
    <location>
        <begin position="45"/>
        <end position="101"/>
    </location>
</feature>
<dbReference type="SUPFAM" id="SSF50370">
    <property type="entry name" value="Ricin B-like lectins"/>
    <property type="match status" value="1"/>
</dbReference>
<dbReference type="OrthoDB" id="2131701at2759"/>
<evidence type="ECO:0000259" key="1">
    <source>
        <dbReference type="Pfam" id="PF14200"/>
    </source>
</evidence>
<comment type="caution">
    <text evidence="2">The sequence shown here is derived from an EMBL/GenBank/DDBJ whole genome shotgun (WGS) entry which is preliminary data.</text>
</comment>
<dbReference type="Proteomes" id="UP000886523">
    <property type="component" value="Unassembled WGS sequence"/>
</dbReference>
<dbReference type="EMBL" id="MU129000">
    <property type="protein sequence ID" value="KAF9511472.1"/>
    <property type="molecule type" value="Genomic_DNA"/>
</dbReference>
<evidence type="ECO:0000313" key="3">
    <source>
        <dbReference type="Proteomes" id="UP000886523"/>
    </source>
</evidence>
<dbReference type="CDD" id="cd23422">
    <property type="entry name" value="beta-trefoil_Ricin_MPL_CNL"/>
    <property type="match status" value="1"/>
</dbReference>
<gene>
    <name evidence="2" type="ORF">BS47DRAFT_1395112</name>
</gene>
<dbReference type="InterPro" id="IPR000772">
    <property type="entry name" value="Ricin_B_lectin"/>
</dbReference>
<protein>
    <submittedName>
        <fullName evidence="2">Carbohydrate-binding module family 13 protein</fullName>
    </submittedName>
</protein>
<organism evidence="2 3">
    <name type="scientific">Hydnum rufescens UP504</name>
    <dbReference type="NCBI Taxonomy" id="1448309"/>
    <lineage>
        <taxon>Eukaryota</taxon>
        <taxon>Fungi</taxon>
        <taxon>Dikarya</taxon>
        <taxon>Basidiomycota</taxon>
        <taxon>Agaricomycotina</taxon>
        <taxon>Agaricomycetes</taxon>
        <taxon>Cantharellales</taxon>
        <taxon>Hydnaceae</taxon>
        <taxon>Hydnum</taxon>
    </lineage>
</organism>
<dbReference type="InterPro" id="IPR035992">
    <property type="entry name" value="Ricin_B-like_lectins"/>
</dbReference>
<reference evidence="2" key="1">
    <citation type="journal article" date="2020" name="Nat. Commun.">
        <title>Large-scale genome sequencing of mycorrhizal fungi provides insights into the early evolution of symbiotic traits.</title>
        <authorList>
            <person name="Miyauchi S."/>
            <person name="Kiss E."/>
            <person name="Kuo A."/>
            <person name="Drula E."/>
            <person name="Kohler A."/>
            <person name="Sanchez-Garcia M."/>
            <person name="Morin E."/>
            <person name="Andreopoulos B."/>
            <person name="Barry K.W."/>
            <person name="Bonito G."/>
            <person name="Buee M."/>
            <person name="Carver A."/>
            <person name="Chen C."/>
            <person name="Cichocki N."/>
            <person name="Clum A."/>
            <person name="Culley D."/>
            <person name="Crous P.W."/>
            <person name="Fauchery L."/>
            <person name="Girlanda M."/>
            <person name="Hayes R.D."/>
            <person name="Keri Z."/>
            <person name="LaButti K."/>
            <person name="Lipzen A."/>
            <person name="Lombard V."/>
            <person name="Magnuson J."/>
            <person name="Maillard F."/>
            <person name="Murat C."/>
            <person name="Nolan M."/>
            <person name="Ohm R.A."/>
            <person name="Pangilinan J."/>
            <person name="Pereira M.F."/>
            <person name="Perotto S."/>
            <person name="Peter M."/>
            <person name="Pfister S."/>
            <person name="Riley R."/>
            <person name="Sitrit Y."/>
            <person name="Stielow J.B."/>
            <person name="Szollosi G."/>
            <person name="Zifcakova L."/>
            <person name="Stursova M."/>
            <person name="Spatafora J.W."/>
            <person name="Tedersoo L."/>
            <person name="Vaario L.M."/>
            <person name="Yamada A."/>
            <person name="Yan M."/>
            <person name="Wang P."/>
            <person name="Xu J."/>
            <person name="Bruns T."/>
            <person name="Baldrian P."/>
            <person name="Vilgalys R."/>
            <person name="Dunand C."/>
            <person name="Henrissat B."/>
            <person name="Grigoriev I.V."/>
            <person name="Hibbett D."/>
            <person name="Nagy L.G."/>
            <person name="Martin F.M."/>
        </authorList>
    </citation>
    <scope>NUCLEOTIDE SEQUENCE</scope>
    <source>
        <strain evidence="2">UP504</strain>
    </source>
</reference>
<accession>A0A9P6ATM5</accession>
<keyword evidence="3" id="KW-1185">Reference proteome</keyword>
<name>A0A9P6ATM5_9AGAM</name>
<sequence length="104" mass="11718">MPCQWTLEDAGDGFVRIRNREGRGKYLCADGDAQNGTRAICSTHQQTWKIIPFNGESNRFRIVLSATYYVIDLDNGRPTPGAPVFIWNDNGGLNQVWIFEPVEA</sequence>